<proteinExistence type="predicted"/>
<dbReference type="Gene3D" id="3.30.420.10">
    <property type="entry name" value="Ribonuclease H-like superfamily/Ribonuclease H"/>
    <property type="match status" value="1"/>
</dbReference>
<keyword evidence="2" id="KW-0378">Hydrolase</keyword>
<dbReference type="EMBL" id="JBBXMP010000003">
    <property type="protein sequence ID" value="KAL0071572.1"/>
    <property type="molecule type" value="Genomic_DNA"/>
</dbReference>
<dbReference type="InterPro" id="IPR051274">
    <property type="entry name" value="3-5_Exoribonuclease"/>
</dbReference>
<comment type="caution">
    <text evidence="5">The sequence shown here is derived from an EMBL/GenBank/DDBJ whole genome shotgun (WGS) entry which is preliminary data.</text>
</comment>
<dbReference type="Proteomes" id="UP001437256">
    <property type="component" value="Unassembled WGS sequence"/>
</dbReference>
<evidence type="ECO:0000259" key="4">
    <source>
        <dbReference type="Pfam" id="PF00929"/>
    </source>
</evidence>
<dbReference type="InterPro" id="IPR047201">
    <property type="entry name" value="ERI-1_3'hExo-like"/>
</dbReference>
<keyword evidence="6" id="KW-1185">Reference proteome</keyword>
<evidence type="ECO:0000256" key="1">
    <source>
        <dbReference type="ARBA" id="ARBA00022722"/>
    </source>
</evidence>
<feature type="domain" description="Exonuclease" evidence="4">
    <location>
        <begin position="30"/>
        <end position="84"/>
    </location>
</feature>
<evidence type="ECO:0000256" key="3">
    <source>
        <dbReference type="ARBA" id="ARBA00022839"/>
    </source>
</evidence>
<dbReference type="SUPFAM" id="SSF53098">
    <property type="entry name" value="Ribonuclease H-like"/>
    <property type="match status" value="1"/>
</dbReference>
<organism evidence="5 6">
    <name type="scientific">Marasmius tenuissimus</name>
    <dbReference type="NCBI Taxonomy" id="585030"/>
    <lineage>
        <taxon>Eukaryota</taxon>
        <taxon>Fungi</taxon>
        <taxon>Dikarya</taxon>
        <taxon>Basidiomycota</taxon>
        <taxon>Agaricomycotina</taxon>
        <taxon>Agaricomycetes</taxon>
        <taxon>Agaricomycetidae</taxon>
        <taxon>Agaricales</taxon>
        <taxon>Marasmiineae</taxon>
        <taxon>Marasmiaceae</taxon>
        <taxon>Marasmius</taxon>
    </lineage>
</organism>
<dbReference type="CDD" id="cd06133">
    <property type="entry name" value="ERI-1_3'hExo_like"/>
    <property type="match status" value="1"/>
</dbReference>
<dbReference type="InterPro" id="IPR013520">
    <property type="entry name" value="Ribonucl_H"/>
</dbReference>
<keyword evidence="3" id="KW-0269">Exonuclease</keyword>
<dbReference type="InterPro" id="IPR012337">
    <property type="entry name" value="RNaseH-like_sf"/>
</dbReference>
<accession>A0ABR3ADW6</accession>
<sequence>MLSANSRLQEMPVALMTWKPRLSSGGARELVVKAEFHTFVKPSWKPVLSPFCTKLTGIQQQEINDAPDFPRVLQTLEQFLADHGLIDPSTGERKVNFCWCTDGPFDIRDFMVKQAFISQVPLPSWLKGELLDVREMVSHWCKYGTAKQTKVIPDSTRTSFQF</sequence>
<keyword evidence="1" id="KW-0540">Nuclease</keyword>
<gene>
    <name evidence="5" type="ORF">AAF712_001429</name>
</gene>
<dbReference type="PANTHER" id="PTHR23044:SF61">
    <property type="entry name" value="3'-5' EXORIBONUCLEASE 1-RELATED"/>
    <property type="match status" value="1"/>
</dbReference>
<name>A0ABR3ADW6_9AGAR</name>
<dbReference type="PANTHER" id="PTHR23044">
    <property type="entry name" value="3'-5' EXONUCLEASE ERI1-RELATED"/>
    <property type="match status" value="1"/>
</dbReference>
<evidence type="ECO:0000256" key="2">
    <source>
        <dbReference type="ARBA" id="ARBA00022801"/>
    </source>
</evidence>
<dbReference type="Pfam" id="PF00929">
    <property type="entry name" value="RNase_T"/>
    <property type="match status" value="1"/>
</dbReference>
<protein>
    <recommendedName>
        <fullName evidence="4">Exonuclease domain-containing protein</fullName>
    </recommendedName>
</protein>
<evidence type="ECO:0000313" key="6">
    <source>
        <dbReference type="Proteomes" id="UP001437256"/>
    </source>
</evidence>
<evidence type="ECO:0000313" key="5">
    <source>
        <dbReference type="EMBL" id="KAL0071572.1"/>
    </source>
</evidence>
<dbReference type="InterPro" id="IPR036397">
    <property type="entry name" value="RNaseH_sf"/>
</dbReference>
<reference evidence="5 6" key="1">
    <citation type="submission" date="2024-05" db="EMBL/GenBank/DDBJ databases">
        <title>A draft genome resource for the thread blight pathogen Marasmius tenuissimus strain MS-2.</title>
        <authorList>
            <person name="Yulfo-Soto G.E."/>
            <person name="Baruah I.K."/>
            <person name="Amoako-Attah I."/>
            <person name="Bukari Y."/>
            <person name="Meinhardt L.W."/>
            <person name="Bailey B.A."/>
            <person name="Cohen S.P."/>
        </authorList>
    </citation>
    <scope>NUCLEOTIDE SEQUENCE [LARGE SCALE GENOMIC DNA]</scope>
    <source>
        <strain evidence="5 6">MS-2</strain>
    </source>
</reference>